<sequence length="232" mass="24958">MFTESISYPAALVAGLLSFFSPCILPLIPAYFTFITGLSLDELTGAQSRRIRLRVIGATLSYVLGFSLVFVLMGASASFIGKAIFNYRDTIRIVGGILIILLGVHMTGLIRFRPLEFERRLEIRKKPLHFLGTFFVGMAFGAGWSPCIGPLLGSILIVAGNQDTVADGIGLLSVYAAGLAIPFLLLSVFVNSLLSFIKKASWSIKYINITAGALLLILGLLLVTDKLALIGA</sequence>
<organism evidence="9 10">
    <name type="scientific">Desulfosarcina widdelii</name>
    <dbReference type="NCBI Taxonomy" id="947919"/>
    <lineage>
        <taxon>Bacteria</taxon>
        <taxon>Pseudomonadati</taxon>
        <taxon>Thermodesulfobacteriota</taxon>
        <taxon>Desulfobacteria</taxon>
        <taxon>Desulfobacterales</taxon>
        <taxon>Desulfosarcinaceae</taxon>
        <taxon>Desulfosarcina</taxon>
    </lineage>
</organism>
<dbReference type="AlphaFoldDB" id="A0A5K7ZFY7"/>
<feature type="transmembrane region" description="Helical" evidence="7">
    <location>
        <begin position="6"/>
        <end position="34"/>
    </location>
</feature>
<keyword evidence="4" id="KW-0201">Cytochrome c-type biogenesis</keyword>
<dbReference type="Proteomes" id="UP000427769">
    <property type="component" value="Chromosome"/>
</dbReference>
<dbReference type="InterPro" id="IPR051790">
    <property type="entry name" value="Cytochrome_c-biogenesis_DsbD"/>
</dbReference>
<dbReference type="PANTHER" id="PTHR31272:SF4">
    <property type="entry name" value="CYTOCHROME C-TYPE BIOGENESIS PROTEIN HI_1454-RELATED"/>
    <property type="match status" value="1"/>
</dbReference>
<dbReference type="OrthoDB" id="9803065at2"/>
<name>A0A5K7ZFY7_9BACT</name>
<keyword evidence="5 7" id="KW-1133">Transmembrane helix</keyword>
<feature type="domain" description="Cytochrome C biogenesis protein transmembrane" evidence="8">
    <location>
        <begin position="10"/>
        <end position="223"/>
    </location>
</feature>
<dbReference type="GO" id="GO:0017004">
    <property type="term" value="P:cytochrome complex assembly"/>
    <property type="evidence" value="ECO:0007669"/>
    <property type="project" value="UniProtKB-KW"/>
</dbReference>
<protein>
    <submittedName>
        <fullName evidence="9">Cytochrome C biogenesis protein CcdA</fullName>
    </submittedName>
</protein>
<comment type="similarity">
    <text evidence="2">Belongs to the DsbD family.</text>
</comment>
<dbReference type="RefSeq" id="WP_155303986.1">
    <property type="nucleotide sequence ID" value="NZ_AP021875.1"/>
</dbReference>
<dbReference type="Pfam" id="PF02683">
    <property type="entry name" value="DsbD_TM"/>
    <property type="match status" value="1"/>
</dbReference>
<evidence type="ECO:0000256" key="1">
    <source>
        <dbReference type="ARBA" id="ARBA00004141"/>
    </source>
</evidence>
<dbReference type="PANTHER" id="PTHR31272">
    <property type="entry name" value="CYTOCHROME C-TYPE BIOGENESIS PROTEIN HI_1454-RELATED"/>
    <property type="match status" value="1"/>
</dbReference>
<dbReference type="GO" id="GO:0016020">
    <property type="term" value="C:membrane"/>
    <property type="evidence" value="ECO:0007669"/>
    <property type="project" value="UniProtKB-SubCell"/>
</dbReference>
<dbReference type="InterPro" id="IPR003834">
    <property type="entry name" value="Cyt_c_assmbl_TM_dom"/>
</dbReference>
<evidence type="ECO:0000256" key="6">
    <source>
        <dbReference type="ARBA" id="ARBA00023136"/>
    </source>
</evidence>
<evidence type="ECO:0000256" key="2">
    <source>
        <dbReference type="ARBA" id="ARBA00006143"/>
    </source>
</evidence>
<reference evidence="9 10" key="1">
    <citation type="submission" date="2019-11" db="EMBL/GenBank/DDBJ databases">
        <title>Comparative genomics of hydrocarbon-degrading Desulfosarcina strains.</title>
        <authorList>
            <person name="Watanabe M."/>
            <person name="Kojima H."/>
            <person name="Fukui M."/>
        </authorList>
    </citation>
    <scope>NUCLEOTIDE SEQUENCE [LARGE SCALE GENOMIC DNA]</scope>
    <source>
        <strain evidence="9 10">PP31</strain>
    </source>
</reference>
<evidence type="ECO:0000313" key="9">
    <source>
        <dbReference type="EMBL" id="BBO75027.1"/>
    </source>
</evidence>
<feature type="transmembrane region" description="Helical" evidence="7">
    <location>
        <begin position="130"/>
        <end position="157"/>
    </location>
</feature>
<accession>A0A5K7ZFY7</accession>
<feature type="transmembrane region" description="Helical" evidence="7">
    <location>
        <begin position="55"/>
        <end position="79"/>
    </location>
</feature>
<dbReference type="KEGG" id="dwd:DSCW_24440"/>
<keyword evidence="3 7" id="KW-0812">Transmembrane</keyword>
<comment type="subcellular location">
    <subcellularLocation>
        <location evidence="1">Membrane</location>
        <topology evidence="1">Multi-pass membrane protein</topology>
    </subcellularLocation>
</comment>
<proteinExistence type="inferred from homology"/>
<keyword evidence="6 7" id="KW-0472">Membrane</keyword>
<dbReference type="EMBL" id="AP021875">
    <property type="protein sequence ID" value="BBO75027.1"/>
    <property type="molecule type" value="Genomic_DNA"/>
</dbReference>
<feature type="transmembrane region" description="Helical" evidence="7">
    <location>
        <begin position="91"/>
        <end position="110"/>
    </location>
</feature>
<gene>
    <name evidence="9" type="primary">ccdA</name>
    <name evidence="9" type="ORF">DSCW_24440</name>
</gene>
<evidence type="ECO:0000313" key="10">
    <source>
        <dbReference type="Proteomes" id="UP000427769"/>
    </source>
</evidence>
<feature type="transmembrane region" description="Helical" evidence="7">
    <location>
        <begin position="206"/>
        <end position="224"/>
    </location>
</feature>
<keyword evidence="10" id="KW-1185">Reference proteome</keyword>
<evidence type="ECO:0000256" key="3">
    <source>
        <dbReference type="ARBA" id="ARBA00022692"/>
    </source>
</evidence>
<evidence type="ECO:0000259" key="8">
    <source>
        <dbReference type="Pfam" id="PF02683"/>
    </source>
</evidence>
<evidence type="ECO:0000256" key="7">
    <source>
        <dbReference type="SAM" id="Phobius"/>
    </source>
</evidence>
<feature type="transmembrane region" description="Helical" evidence="7">
    <location>
        <begin position="169"/>
        <end position="194"/>
    </location>
</feature>
<evidence type="ECO:0000256" key="5">
    <source>
        <dbReference type="ARBA" id="ARBA00022989"/>
    </source>
</evidence>
<evidence type="ECO:0000256" key="4">
    <source>
        <dbReference type="ARBA" id="ARBA00022748"/>
    </source>
</evidence>